<dbReference type="PANTHER" id="PTHR46411:SF3">
    <property type="entry name" value="AAA+ ATPASE DOMAIN-CONTAINING PROTEIN"/>
    <property type="match status" value="1"/>
</dbReference>
<dbReference type="Proteomes" id="UP001187734">
    <property type="component" value="Unassembled WGS sequence"/>
</dbReference>
<protein>
    <recommendedName>
        <fullName evidence="1">DUF7025 domain-containing protein</fullName>
    </recommendedName>
</protein>
<evidence type="ECO:0000259" key="1">
    <source>
        <dbReference type="Pfam" id="PF22942"/>
    </source>
</evidence>
<proteinExistence type="predicted"/>
<dbReference type="AlphaFoldDB" id="A0AAE8M2V4"/>
<evidence type="ECO:0000313" key="3">
    <source>
        <dbReference type="Proteomes" id="UP001187734"/>
    </source>
</evidence>
<comment type="caution">
    <text evidence="2">The sequence shown here is derived from an EMBL/GenBank/DDBJ whole genome shotgun (WGS) entry which is preliminary data.</text>
</comment>
<evidence type="ECO:0000313" key="2">
    <source>
        <dbReference type="EMBL" id="SPJ73105.1"/>
    </source>
</evidence>
<sequence length="283" mass="32384">MDNKFQPGQFHPSRHPRGLVHQSLSQPQVFFSPDAEKDYSGTQHSLRTLEERVDVGMTLETRNLYRKSDRDPWKEWSPKDFDIDGKSSLSSAKYALIVRHEYQSSDNDESTLALRSITGINTSLRKLVFKAPFREFFSRWNRFIQADPSKDTQGTTEECSHFKLLADIIEAEIRPQIEQASDLLNNGVISFDYVWALFEPDVEVFSHVEGHERLFTLTSGRYSRLQDGTIAYLLTARYIDTDGDSFGSGATELVIWPFENVKSISELEAVPAHLQANSDEVRQ</sequence>
<dbReference type="Pfam" id="PF22942">
    <property type="entry name" value="DUF7025"/>
    <property type="match status" value="1"/>
</dbReference>
<organism evidence="2 3">
    <name type="scientific">Fusarium torulosum</name>
    <dbReference type="NCBI Taxonomy" id="33205"/>
    <lineage>
        <taxon>Eukaryota</taxon>
        <taxon>Fungi</taxon>
        <taxon>Dikarya</taxon>
        <taxon>Ascomycota</taxon>
        <taxon>Pezizomycotina</taxon>
        <taxon>Sordariomycetes</taxon>
        <taxon>Hypocreomycetidae</taxon>
        <taxon>Hypocreales</taxon>
        <taxon>Nectriaceae</taxon>
        <taxon>Fusarium</taxon>
    </lineage>
</organism>
<name>A0AAE8M2V4_9HYPO</name>
<keyword evidence="3" id="KW-1185">Reference proteome</keyword>
<dbReference type="EMBL" id="ONZP01000088">
    <property type="protein sequence ID" value="SPJ73105.1"/>
    <property type="molecule type" value="Genomic_DNA"/>
</dbReference>
<accession>A0AAE8M2V4</accession>
<dbReference type="InterPro" id="IPR054289">
    <property type="entry name" value="DUF7025"/>
</dbReference>
<feature type="domain" description="DUF7025" evidence="1">
    <location>
        <begin position="180"/>
        <end position="274"/>
    </location>
</feature>
<reference evidence="2" key="1">
    <citation type="submission" date="2018-03" db="EMBL/GenBank/DDBJ databases">
        <authorList>
            <person name="Guldener U."/>
        </authorList>
    </citation>
    <scope>NUCLEOTIDE SEQUENCE</scope>
</reference>
<gene>
    <name evidence="2" type="ORF">FTOL_02834</name>
</gene>
<dbReference type="PANTHER" id="PTHR46411">
    <property type="entry name" value="FAMILY ATPASE, PUTATIVE-RELATED"/>
    <property type="match status" value="1"/>
</dbReference>